<gene>
    <name evidence="1" type="ORF">FHP08_17220</name>
</gene>
<sequence length="121" mass="13822">MPRDTGIDTLLDLNGTLLDQESGYWVKIEAWRVDVSGVVPHGIRYSLTLHEPSGARVLGYDNAHGVKPGGRFRYAGRVLPFDHRHRHALDDGLPYEFESAHRLLVDFFADVDRILREVRQE</sequence>
<dbReference type="Proteomes" id="UP000321548">
    <property type="component" value="Unassembled WGS sequence"/>
</dbReference>
<name>A0A5C8NR06_9BURK</name>
<accession>A0A5C8NR06</accession>
<dbReference type="OrthoDB" id="7451512at2"/>
<comment type="caution">
    <text evidence="1">The sequence shown here is derived from an EMBL/GenBank/DDBJ whole genome shotgun (WGS) entry which is preliminary data.</text>
</comment>
<dbReference type="AlphaFoldDB" id="A0A5C8NR06"/>
<organism evidence="1 2">
    <name type="scientific">Zeimonas arvi</name>
    <dbReference type="NCBI Taxonomy" id="2498847"/>
    <lineage>
        <taxon>Bacteria</taxon>
        <taxon>Pseudomonadati</taxon>
        <taxon>Pseudomonadota</taxon>
        <taxon>Betaproteobacteria</taxon>
        <taxon>Burkholderiales</taxon>
        <taxon>Burkholderiaceae</taxon>
        <taxon>Zeimonas</taxon>
    </lineage>
</organism>
<dbReference type="EMBL" id="VDUY01000008">
    <property type="protein sequence ID" value="TXL63576.1"/>
    <property type="molecule type" value="Genomic_DNA"/>
</dbReference>
<dbReference type="RefSeq" id="WP_147705730.1">
    <property type="nucleotide sequence ID" value="NZ_VDUY01000008.1"/>
</dbReference>
<protein>
    <submittedName>
        <fullName evidence="1">Uncharacterized protein</fullName>
    </submittedName>
</protein>
<reference evidence="1 2" key="1">
    <citation type="submission" date="2019-06" db="EMBL/GenBank/DDBJ databases">
        <title>Quisquiliibacterium sp. nov., isolated from a maize field.</title>
        <authorList>
            <person name="Lin S.-Y."/>
            <person name="Tsai C.-F."/>
            <person name="Young C.-C."/>
        </authorList>
    </citation>
    <scope>NUCLEOTIDE SEQUENCE [LARGE SCALE GENOMIC DNA]</scope>
    <source>
        <strain evidence="1 2">CC-CFT501</strain>
    </source>
</reference>
<proteinExistence type="predicted"/>
<evidence type="ECO:0000313" key="1">
    <source>
        <dbReference type="EMBL" id="TXL63576.1"/>
    </source>
</evidence>
<evidence type="ECO:0000313" key="2">
    <source>
        <dbReference type="Proteomes" id="UP000321548"/>
    </source>
</evidence>
<dbReference type="Pfam" id="PF20126">
    <property type="entry name" value="TumE"/>
    <property type="match status" value="1"/>
</dbReference>
<keyword evidence="2" id="KW-1185">Reference proteome</keyword>
<dbReference type="InterPro" id="IPR045397">
    <property type="entry name" value="TumE-like"/>
</dbReference>